<evidence type="ECO:0000313" key="2">
    <source>
        <dbReference type="Proteomes" id="UP000829447"/>
    </source>
</evidence>
<gene>
    <name evidence="1" type="ORF">PGIGA_G00202680</name>
</gene>
<reference evidence="1 2" key="1">
    <citation type="journal article" date="2022" name="bioRxiv">
        <title>An ancient truncated duplication of the anti-Mullerian hormone receptor type 2 gene is a potential conserved master sex determinant in the Pangasiidae catfish family.</title>
        <authorList>
            <person name="Wen M."/>
            <person name="Pan Q."/>
            <person name="Jouanno E."/>
            <person name="Montfort J."/>
            <person name="Zahm M."/>
            <person name="Cabau C."/>
            <person name="Klopp C."/>
            <person name="Iampietro C."/>
            <person name="Roques C."/>
            <person name="Bouchez O."/>
            <person name="Castinel A."/>
            <person name="Donnadieu C."/>
            <person name="Parrinello H."/>
            <person name="Poncet C."/>
            <person name="Belmonte E."/>
            <person name="Gautier V."/>
            <person name="Avarre J.-C."/>
            <person name="Dugue R."/>
            <person name="Gustiano R."/>
            <person name="Ha T.T.T."/>
            <person name="Campet M."/>
            <person name="Sriphairoj K."/>
            <person name="Ribolli J."/>
            <person name="de Almeida F.L."/>
            <person name="Desvignes T."/>
            <person name="Postlethwait J.H."/>
            <person name="Bucao C.F."/>
            <person name="Robinson-Rechavi M."/>
            <person name="Bobe J."/>
            <person name="Herpin A."/>
            <person name="Guiguen Y."/>
        </authorList>
    </citation>
    <scope>NUCLEOTIDE SEQUENCE [LARGE SCALE GENOMIC DNA]</scope>
    <source>
        <strain evidence="1">YG-Dec2019</strain>
    </source>
</reference>
<evidence type="ECO:0000313" key="1">
    <source>
        <dbReference type="EMBL" id="MCI4377355.1"/>
    </source>
</evidence>
<protein>
    <submittedName>
        <fullName evidence="1">Uncharacterized protein</fullName>
    </submittedName>
</protein>
<sequence length="142" mass="15565">MAGDLPPEQELVEDVEDNKLTDGIVVHLPSVEGTETAALTGSGNEESTMEPVVLENDPQVQGDEAEAEEEQLEKALQGLVTLDEIVEEDEDYAGPFNPETLVTLDEARGDEETDESEQVKINPTALKLMHQPSPRCLWNHLS</sequence>
<organism evidence="1 2">
    <name type="scientific">Pangasianodon gigas</name>
    <name type="common">Mekong giant catfish</name>
    <name type="synonym">Pangasius gigas</name>
    <dbReference type="NCBI Taxonomy" id="30993"/>
    <lineage>
        <taxon>Eukaryota</taxon>
        <taxon>Metazoa</taxon>
        <taxon>Chordata</taxon>
        <taxon>Craniata</taxon>
        <taxon>Vertebrata</taxon>
        <taxon>Euteleostomi</taxon>
        <taxon>Actinopterygii</taxon>
        <taxon>Neopterygii</taxon>
        <taxon>Teleostei</taxon>
        <taxon>Ostariophysi</taxon>
        <taxon>Siluriformes</taxon>
        <taxon>Pangasiidae</taxon>
        <taxon>Pangasianodon</taxon>
    </lineage>
</organism>
<comment type="caution">
    <text evidence="1">The sequence shown here is derived from an EMBL/GenBank/DDBJ whole genome shotgun (WGS) entry which is preliminary data.</text>
</comment>
<dbReference type="Proteomes" id="UP000829447">
    <property type="component" value="Linkage Group LG4"/>
</dbReference>
<proteinExistence type="predicted"/>
<accession>A0ACC5WG86</accession>
<dbReference type="EMBL" id="CM040457">
    <property type="protein sequence ID" value="MCI4377355.1"/>
    <property type="molecule type" value="Genomic_DNA"/>
</dbReference>
<keyword evidence="2" id="KW-1185">Reference proteome</keyword>
<name>A0ACC5WG86_PANGG</name>